<evidence type="ECO:0000313" key="2">
    <source>
        <dbReference type="EMBL" id="JAH27118.1"/>
    </source>
</evidence>
<accession>A0A0E9RFJ1</accession>
<evidence type="ECO:0008006" key="3">
    <source>
        <dbReference type="Google" id="ProtNLM"/>
    </source>
</evidence>
<dbReference type="AlphaFoldDB" id="A0A0E9RFJ1"/>
<feature type="signal peptide" evidence="1">
    <location>
        <begin position="1"/>
        <end position="23"/>
    </location>
</feature>
<sequence length="66" mass="7161">MTTSTSAGCVLYCIILVSTSVQGFRCSLKRTNHSALCARNKLIQGFLKNVLLNSLPTALSVQVFKN</sequence>
<organism evidence="2">
    <name type="scientific">Anguilla anguilla</name>
    <name type="common">European freshwater eel</name>
    <name type="synonym">Muraena anguilla</name>
    <dbReference type="NCBI Taxonomy" id="7936"/>
    <lineage>
        <taxon>Eukaryota</taxon>
        <taxon>Metazoa</taxon>
        <taxon>Chordata</taxon>
        <taxon>Craniata</taxon>
        <taxon>Vertebrata</taxon>
        <taxon>Euteleostomi</taxon>
        <taxon>Actinopterygii</taxon>
        <taxon>Neopterygii</taxon>
        <taxon>Teleostei</taxon>
        <taxon>Anguilliformes</taxon>
        <taxon>Anguillidae</taxon>
        <taxon>Anguilla</taxon>
    </lineage>
</organism>
<evidence type="ECO:0000256" key="1">
    <source>
        <dbReference type="SAM" id="SignalP"/>
    </source>
</evidence>
<protein>
    <recommendedName>
        <fullName evidence="3">Secreted protein</fullName>
    </recommendedName>
</protein>
<keyword evidence="1" id="KW-0732">Signal</keyword>
<proteinExistence type="predicted"/>
<feature type="chain" id="PRO_5002431592" description="Secreted protein" evidence="1">
    <location>
        <begin position="24"/>
        <end position="66"/>
    </location>
</feature>
<dbReference type="EMBL" id="GBXM01081459">
    <property type="protein sequence ID" value="JAH27118.1"/>
    <property type="molecule type" value="Transcribed_RNA"/>
</dbReference>
<name>A0A0E9RFJ1_ANGAN</name>
<reference evidence="2" key="2">
    <citation type="journal article" date="2015" name="Fish Shellfish Immunol.">
        <title>Early steps in the European eel (Anguilla anguilla)-Vibrio vulnificus interaction in the gills: Role of the RtxA13 toxin.</title>
        <authorList>
            <person name="Callol A."/>
            <person name="Pajuelo D."/>
            <person name="Ebbesson L."/>
            <person name="Teles M."/>
            <person name="MacKenzie S."/>
            <person name="Amaro C."/>
        </authorList>
    </citation>
    <scope>NUCLEOTIDE SEQUENCE</scope>
</reference>
<reference evidence="2" key="1">
    <citation type="submission" date="2014-11" db="EMBL/GenBank/DDBJ databases">
        <authorList>
            <person name="Amaro Gonzalez C."/>
        </authorList>
    </citation>
    <scope>NUCLEOTIDE SEQUENCE</scope>
</reference>